<dbReference type="RefSeq" id="WP_109388849.1">
    <property type="nucleotide sequence ID" value="NZ_QETF01000009.1"/>
</dbReference>
<organism evidence="6 7">
    <name type="scientific">Salibaculum griseiflavum</name>
    <dbReference type="NCBI Taxonomy" id="1914409"/>
    <lineage>
        <taxon>Bacteria</taxon>
        <taxon>Pseudomonadati</taxon>
        <taxon>Pseudomonadota</taxon>
        <taxon>Alphaproteobacteria</taxon>
        <taxon>Rhodobacterales</taxon>
        <taxon>Roseobacteraceae</taxon>
        <taxon>Salibaculum</taxon>
    </lineage>
</organism>
<dbReference type="PANTHER" id="PTHR30290:SF64">
    <property type="entry name" value="ABC TRANSPORTER PERIPLASMIC BINDING PROTEIN"/>
    <property type="match status" value="1"/>
</dbReference>
<reference evidence="7" key="1">
    <citation type="submission" date="2018-05" db="EMBL/GenBank/DDBJ databases">
        <authorList>
            <person name="Du Z."/>
            <person name="Wang X."/>
        </authorList>
    </citation>
    <scope>NUCLEOTIDE SEQUENCE [LARGE SCALE GENOMIC DNA]</scope>
    <source>
        <strain evidence="7">WDS4C29</strain>
    </source>
</reference>
<dbReference type="GO" id="GO:0015833">
    <property type="term" value="P:peptide transport"/>
    <property type="evidence" value="ECO:0007669"/>
    <property type="project" value="TreeGrafter"/>
</dbReference>
<dbReference type="EMBL" id="QETF01000009">
    <property type="protein sequence ID" value="PWG16812.1"/>
    <property type="molecule type" value="Genomic_DNA"/>
</dbReference>
<comment type="subcellular location">
    <subcellularLocation>
        <location evidence="1">Periplasm</location>
    </subcellularLocation>
</comment>
<keyword evidence="4" id="KW-0812">Transmembrane</keyword>
<dbReference type="GO" id="GO:0030288">
    <property type="term" value="C:outer membrane-bounded periplasmic space"/>
    <property type="evidence" value="ECO:0007669"/>
    <property type="project" value="TreeGrafter"/>
</dbReference>
<evidence type="ECO:0000313" key="6">
    <source>
        <dbReference type="EMBL" id="PWG16812.1"/>
    </source>
</evidence>
<dbReference type="InterPro" id="IPR030678">
    <property type="entry name" value="Peptide/Ni-bd"/>
</dbReference>
<dbReference type="CDD" id="cd08497">
    <property type="entry name" value="MbnE-like"/>
    <property type="match status" value="1"/>
</dbReference>
<evidence type="ECO:0000259" key="5">
    <source>
        <dbReference type="Pfam" id="PF00496"/>
    </source>
</evidence>
<evidence type="ECO:0000313" key="7">
    <source>
        <dbReference type="Proteomes" id="UP000245293"/>
    </source>
</evidence>
<feature type="domain" description="Solute-binding protein family 5" evidence="5">
    <location>
        <begin position="141"/>
        <end position="539"/>
    </location>
</feature>
<name>A0A2V1P6F2_9RHOB</name>
<keyword evidence="4" id="KW-0472">Membrane</keyword>
<gene>
    <name evidence="6" type="ORF">DFK10_09790</name>
</gene>
<dbReference type="Gene3D" id="3.40.190.10">
    <property type="entry name" value="Periplasmic binding protein-like II"/>
    <property type="match status" value="1"/>
</dbReference>
<dbReference type="OrthoDB" id="9803988at2"/>
<sequence length="638" mass="72087">MRRSQDRNATAPVATTVQTAPYWTAWAGGALLALGAAFAAWAETEETVTVSHGYTNFGELKYPADMAHLDYVNPDAPKGGEISQWAQGTFDSFNNYTREGVSAALTAIMYESILVSTADDPYGVYCYLCETLEYPESRDWVIFNLRDDVTFSDGRPMTAEDVAFTFNLFMEQGIAEYRNVVSGFVSEVEVLDDHRIKFTFTEDAPRRDVISFAGGTTVFSKSWFEETGARIDESTDTPFLGTGAYVLDSYETNQRLIYTRDPDHWGADHPMNVGQNNFDTIRVEYFADSAAAFEAFKVGEYTFRTENSSKEWATSYDFPAVDNGWVTKTELPDGSIGSAQAFVFNLDDPKWQDPRVREAIRLMFNFEWSNETLFYGLYARVESFWQNSDLQARGTPSEGELALLQPLVDEGLLDASILTDEAVLPPESRPERSTDRGNLRRASALLDEAGWTVGDQGIRSKDGQTLSLTILQFSPAFDRIVNPYIENLARLGVDAKLERVDTAQYIDRRRTGDFDMVNHTMTQGFEPGIGLKQWFHSSTADDSSRNLMRLRDPAIDRLIDHVIEAQTLEDMTTASHALDRALRAYGFWVPQWFKDVHTVAYYDMYRHPETLPPFALGELSFWWYDADRAEDLREAGAL</sequence>
<keyword evidence="3" id="KW-0732">Signal</keyword>
<evidence type="ECO:0000256" key="1">
    <source>
        <dbReference type="ARBA" id="ARBA00004418"/>
    </source>
</evidence>
<keyword evidence="7" id="KW-1185">Reference proteome</keyword>
<dbReference type="Gene3D" id="3.10.105.10">
    <property type="entry name" value="Dipeptide-binding Protein, Domain 3"/>
    <property type="match status" value="1"/>
</dbReference>
<dbReference type="GO" id="GO:0042884">
    <property type="term" value="P:microcin transport"/>
    <property type="evidence" value="ECO:0007669"/>
    <property type="project" value="TreeGrafter"/>
</dbReference>
<dbReference type="GO" id="GO:0043190">
    <property type="term" value="C:ATP-binding cassette (ABC) transporter complex"/>
    <property type="evidence" value="ECO:0007669"/>
    <property type="project" value="InterPro"/>
</dbReference>
<dbReference type="GO" id="GO:1904680">
    <property type="term" value="F:peptide transmembrane transporter activity"/>
    <property type="evidence" value="ECO:0007669"/>
    <property type="project" value="TreeGrafter"/>
</dbReference>
<dbReference type="PIRSF" id="PIRSF002741">
    <property type="entry name" value="MppA"/>
    <property type="match status" value="1"/>
</dbReference>
<comment type="similarity">
    <text evidence="2">Belongs to the bacterial solute-binding protein 5 family.</text>
</comment>
<evidence type="ECO:0000256" key="3">
    <source>
        <dbReference type="ARBA" id="ARBA00022729"/>
    </source>
</evidence>
<dbReference type="Proteomes" id="UP000245293">
    <property type="component" value="Unassembled WGS sequence"/>
</dbReference>
<dbReference type="Pfam" id="PF00496">
    <property type="entry name" value="SBP_bac_5"/>
    <property type="match status" value="1"/>
</dbReference>
<protein>
    <submittedName>
        <fullName evidence="6">ABC transporter substrate-binding protein</fullName>
    </submittedName>
</protein>
<dbReference type="InterPro" id="IPR000914">
    <property type="entry name" value="SBP_5_dom"/>
</dbReference>
<dbReference type="AlphaFoldDB" id="A0A2V1P6F2"/>
<evidence type="ECO:0000256" key="4">
    <source>
        <dbReference type="SAM" id="Phobius"/>
    </source>
</evidence>
<dbReference type="PANTHER" id="PTHR30290">
    <property type="entry name" value="PERIPLASMIC BINDING COMPONENT OF ABC TRANSPORTER"/>
    <property type="match status" value="1"/>
</dbReference>
<dbReference type="SUPFAM" id="SSF53850">
    <property type="entry name" value="Periplasmic binding protein-like II"/>
    <property type="match status" value="1"/>
</dbReference>
<dbReference type="InterPro" id="IPR039424">
    <property type="entry name" value="SBP_5"/>
</dbReference>
<comment type="caution">
    <text evidence="6">The sequence shown here is derived from an EMBL/GenBank/DDBJ whole genome shotgun (WGS) entry which is preliminary data.</text>
</comment>
<evidence type="ECO:0000256" key="2">
    <source>
        <dbReference type="ARBA" id="ARBA00005695"/>
    </source>
</evidence>
<feature type="transmembrane region" description="Helical" evidence="4">
    <location>
        <begin position="20"/>
        <end position="42"/>
    </location>
</feature>
<keyword evidence="4" id="KW-1133">Transmembrane helix</keyword>
<accession>A0A2V1P6F2</accession>
<proteinExistence type="inferred from homology"/>